<gene>
    <name evidence="6" type="ORF">A130_12040</name>
</gene>
<evidence type="ECO:0000256" key="4">
    <source>
        <dbReference type="ARBA" id="ARBA00022833"/>
    </source>
</evidence>
<evidence type="ECO:0000313" key="6">
    <source>
        <dbReference type="EMBL" id="OEE79254.1"/>
    </source>
</evidence>
<keyword evidence="4" id="KW-0862">Zinc</keyword>
<dbReference type="InterPro" id="IPR043795">
    <property type="entry name" value="N-alpha-Ac-DABA-like"/>
</dbReference>
<dbReference type="PIRSF" id="PIRSF039012">
    <property type="entry name" value="ASP"/>
    <property type="match status" value="1"/>
</dbReference>
<dbReference type="RefSeq" id="WP_017052964.1">
    <property type="nucleotide sequence ID" value="NZ_AJYW02000028.1"/>
</dbReference>
<dbReference type="Proteomes" id="UP000094165">
    <property type="component" value="Unassembled WGS sequence"/>
</dbReference>
<reference evidence="6 7" key="1">
    <citation type="journal article" date="2012" name="Science">
        <title>Ecological populations of bacteria act as socially cohesive units of antibiotic production and resistance.</title>
        <authorList>
            <person name="Cordero O.X."/>
            <person name="Wildschutte H."/>
            <person name="Kirkup B."/>
            <person name="Proehl S."/>
            <person name="Ngo L."/>
            <person name="Hussain F."/>
            <person name="Le Roux F."/>
            <person name="Mincer T."/>
            <person name="Polz M.F."/>
        </authorList>
    </citation>
    <scope>NUCLEOTIDE SEQUENCE [LARGE SCALE GENOMIC DNA]</scope>
    <source>
        <strain evidence="6 7">FF-238</strain>
    </source>
</reference>
<dbReference type="SUPFAM" id="SSF53187">
    <property type="entry name" value="Zn-dependent exopeptidases"/>
    <property type="match status" value="1"/>
</dbReference>
<comment type="cofactor">
    <cofactor evidence="1">
        <name>Zn(2+)</name>
        <dbReference type="ChEBI" id="CHEBI:29105"/>
    </cofactor>
</comment>
<feature type="domain" description="Succinylglutamate desuccinylase/Aspartoacylase catalytic" evidence="5">
    <location>
        <begin position="57"/>
        <end position="243"/>
    </location>
</feature>
<dbReference type="EMBL" id="AJYW02000028">
    <property type="protein sequence ID" value="OEE79254.1"/>
    <property type="molecule type" value="Genomic_DNA"/>
</dbReference>
<comment type="caution">
    <text evidence="6">The sequence shown here is derived from an EMBL/GenBank/DDBJ whole genome shotgun (WGS) entry which is preliminary data.</text>
</comment>
<proteinExistence type="predicted"/>
<dbReference type="CDD" id="cd06251">
    <property type="entry name" value="M14_ASTE_ASPA-like"/>
    <property type="match status" value="1"/>
</dbReference>
<dbReference type="GO" id="GO:0016811">
    <property type="term" value="F:hydrolase activity, acting on carbon-nitrogen (but not peptide) bonds, in linear amides"/>
    <property type="evidence" value="ECO:0007669"/>
    <property type="project" value="InterPro"/>
</dbReference>
<dbReference type="Pfam" id="PF24827">
    <property type="entry name" value="AstE_AspA_cat"/>
    <property type="match status" value="1"/>
</dbReference>
<dbReference type="AlphaFoldDB" id="A0A1E5D6J9"/>
<dbReference type="PANTHER" id="PTHR37326:SF1">
    <property type="entry name" value="BLL3975 PROTEIN"/>
    <property type="match status" value="1"/>
</dbReference>
<protein>
    <submittedName>
        <fullName evidence="6">Deacylase</fullName>
    </submittedName>
</protein>
<name>A0A1E5D6J9_9VIBR</name>
<sequence length="332" mass="36036">MTTQFLDDVIQGHRVVQSLDVGDLPCGEHQLWFQASTCGIAQQQLLPVRVFKGTQSGPLLMITAGIHGDELNGVLAAQQVARKLVGKSVFGCVTIVPTVNLTGMLNHSRDFITSAPDASSVNLNRFFPGNHDGSTAERFLANLWEKLLKPNATFAIDLHTQTSGAIYPLYAFADFRLPTAVEMARLMDPDCILDDPGDPGILETVWNRNGIPSITVEVGMGKVTQLDMIQRAVDGVINVLSHYQMITGTVKPPSRECVEGSKIVTVRAESGGFIIPQVALLDEVKPDQLLAIQYDAFGQESMRYLSPSQGVVLSHNTDAMREPGGLVVRLLS</sequence>
<dbReference type="Gene3D" id="3.40.630.10">
    <property type="entry name" value="Zn peptidases"/>
    <property type="match status" value="1"/>
</dbReference>
<keyword evidence="3" id="KW-0378">Hydrolase</keyword>
<evidence type="ECO:0000259" key="5">
    <source>
        <dbReference type="Pfam" id="PF24827"/>
    </source>
</evidence>
<evidence type="ECO:0000256" key="2">
    <source>
        <dbReference type="ARBA" id="ARBA00022723"/>
    </source>
</evidence>
<dbReference type="InterPro" id="IPR053138">
    <property type="entry name" value="N-alpha-Ac-DABA_deacetylase"/>
</dbReference>
<dbReference type="InterPro" id="IPR055438">
    <property type="entry name" value="AstE_AspA_cat"/>
</dbReference>
<dbReference type="PANTHER" id="PTHR37326">
    <property type="entry name" value="BLL3975 PROTEIN"/>
    <property type="match status" value="1"/>
</dbReference>
<evidence type="ECO:0000313" key="7">
    <source>
        <dbReference type="Proteomes" id="UP000094165"/>
    </source>
</evidence>
<dbReference type="GO" id="GO:0046872">
    <property type="term" value="F:metal ion binding"/>
    <property type="evidence" value="ECO:0007669"/>
    <property type="project" value="UniProtKB-KW"/>
</dbReference>
<evidence type="ECO:0000256" key="3">
    <source>
        <dbReference type="ARBA" id="ARBA00022801"/>
    </source>
</evidence>
<dbReference type="GO" id="GO:0016788">
    <property type="term" value="F:hydrolase activity, acting on ester bonds"/>
    <property type="evidence" value="ECO:0007669"/>
    <property type="project" value="InterPro"/>
</dbReference>
<accession>A0A1E5D6J9</accession>
<keyword evidence="2" id="KW-0479">Metal-binding</keyword>
<organism evidence="6 7">
    <name type="scientific">Vibrio genomosp. F6 str. FF-238</name>
    <dbReference type="NCBI Taxonomy" id="1191298"/>
    <lineage>
        <taxon>Bacteria</taxon>
        <taxon>Pseudomonadati</taxon>
        <taxon>Pseudomonadota</taxon>
        <taxon>Gammaproteobacteria</taxon>
        <taxon>Vibrionales</taxon>
        <taxon>Vibrionaceae</taxon>
        <taxon>Vibrio</taxon>
    </lineage>
</organism>
<keyword evidence="7" id="KW-1185">Reference proteome</keyword>
<evidence type="ECO:0000256" key="1">
    <source>
        <dbReference type="ARBA" id="ARBA00001947"/>
    </source>
</evidence>